<feature type="transmembrane region" description="Helical" evidence="8">
    <location>
        <begin position="479"/>
        <end position="499"/>
    </location>
</feature>
<dbReference type="InterPro" id="IPR000060">
    <property type="entry name" value="BCCT_transptr"/>
</dbReference>
<dbReference type="Proteomes" id="UP001209854">
    <property type="component" value="Unassembled WGS sequence"/>
</dbReference>
<feature type="transmembrane region" description="Helical" evidence="8">
    <location>
        <begin position="321"/>
        <end position="341"/>
    </location>
</feature>
<feature type="transmembrane region" description="Helical" evidence="8">
    <location>
        <begin position="55"/>
        <end position="74"/>
    </location>
</feature>
<reference evidence="9 10" key="1">
    <citation type="submission" date="2022-10" db="EMBL/GenBank/DDBJ databases">
        <title>High-quality genome sequences of two octocoral-associated bacteria, Endozoicomonas euniceicola EF212 and Endozoicomonas gorgoniicola PS125.</title>
        <authorList>
            <person name="Chiou Y.-J."/>
            <person name="Chen Y.-H."/>
        </authorList>
    </citation>
    <scope>NUCLEOTIDE SEQUENCE [LARGE SCALE GENOMIC DNA]</scope>
    <source>
        <strain evidence="9 10">PS125</strain>
    </source>
</reference>
<evidence type="ECO:0000256" key="7">
    <source>
        <dbReference type="ARBA" id="ARBA00023136"/>
    </source>
</evidence>
<keyword evidence="7 8" id="KW-0472">Membrane</keyword>
<organism evidence="9 10">
    <name type="scientific">Endozoicomonas gorgoniicola</name>
    <dbReference type="NCBI Taxonomy" id="1234144"/>
    <lineage>
        <taxon>Bacteria</taxon>
        <taxon>Pseudomonadati</taxon>
        <taxon>Pseudomonadota</taxon>
        <taxon>Gammaproteobacteria</taxon>
        <taxon>Oceanospirillales</taxon>
        <taxon>Endozoicomonadaceae</taxon>
        <taxon>Endozoicomonas</taxon>
    </lineage>
</organism>
<dbReference type="EMBL" id="JAPFCC010000001">
    <property type="protein sequence ID" value="MCW7556395.1"/>
    <property type="molecule type" value="Genomic_DNA"/>
</dbReference>
<keyword evidence="5 8" id="KW-0812">Transmembrane</keyword>
<sequence length="544" mass="59818">MSISQHALNKGDIIDKAVFWPATILTLIMAIFFLYDPENSGQIMGKLHAFTTGELGWFFLLATFGIVLFCIYLAMSRYGGIVLGQEGEKPEFKTFTWLGLIFTSGTGGSVLYLGAVEWIWIMQAPPFGLEPGSVEAAQWASSYGMFHWGPSAWAWYIACAIPIAYFFFVRQKPTLKMSEFARPVIGKSADGIAGHLINFLYMFGMVGGVMTSLALGTPMISNAIVYVMGWESSNAFLDTFVIFLWTFIPLMALLMGLKKGVAVLSEWNVRADILMLLAILICGPTAFILNQSVEGLGLMLQNFVYMSFATDMIREGGFPQAWTVFYFSWWVVYALPFGLFIAKISKGRTIREVVLGGLVAGSLGCMVFYMVLPGLGIKLQMSGTLDLMSLMNEQGRGAVVYSMLEQMPFGTVFVFAFGMIALISYITGHCAVGYSLAAATQKQMQQNEDPAQWNVAFWLVLAGVVSLALYFINPESLKPLQTVSILTGFPLCFVIAIIARSFIKQINQDCPNGFPVPDGEGRIYLDPATFPEQDEEVAASLANA</sequence>
<feature type="transmembrane region" description="Helical" evidence="8">
    <location>
        <begin position="455"/>
        <end position="473"/>
    </location>
</feature>
<accession>A0ABT3N430</accession>
<evidence type="ECO:0000313" key="9">
    <source>
        <dbReference type="EMBL" id="MCW7556395.1"/>
    </source>
</evidence>
<evidence type="ECO:0000256" key="8">
    <source>
        <dbReference type="SAM" id="Phobius"/>
    </source>
</evidence>
<comment type="similarity">
    <text evidence="2">Belongs to the BCCT transporter (TC 2.A.15) family.</text>
</comment>
<evidence type="ECO:0000256" key="6">
    <source>
        <dbReference type="ARBA" id="ARBA00022989"/>
    </source>
</evidence>
<feature type="transmembrane region" description="Helical" evidence="8">
    <location>
        <begin position="191"/>
        <end position="215"/>
    </location>
</feature>
<comment type="caution">
    <text evidence="9">The sequence shown here is derived from an EMBL/GenBank/DDBJ whole genome shotgun (WGS) entry which is preliminary data.</text>
</comment>
<dbReference type="PANTHER" id="PTHR30047">
    <property type="entry name" value="HIGH-AFFINITY CHOLINE TRANSPORT PROTEIN-RELATED"/>
    <property type="match status" value="1"/>
</dbReference>
<feature type="transmembrane region" description="Helical" evidence="8">
    <location>
        <begin position="235"/>
        <end position="257"/>
    </location>
</feature>
<keyword evidence="6 8" id="KW-1133">Transmembrane helix</keyword>
<dbReference type="RefSeq" id="WP_262566080.1">
    <property type="nucleotide sequence ID" value="NZ_JAPFCC010000001.1"/>
</dbReference>
<evidence type="ECO:0000256" key="5">
    <source>
        <dbReference type="ARBA" id="ARBA00022692"/>
    </source>
</evidence>
<evidence type="ECO:0000256" key="1">
    <source>
        <dbReference type="ARBA" id="ARBA00004651"/>
    </source>
</evidence>
<keyword evidence="10" id="KW-1185">Reference proteome</keyword>
<evidence type="ECO:0000256" key="2">
    <source>
        <dbReference type="ARBA" id="ARBA00005658"/>
    </source>
</evidence>
<keyword evidence="4" id="KW-1003">Cell membrane</keyword>
<dbReference type="PANTHER" id="PTHR30047:SF7">
    <property type="entry name" value="HIGH-AFFINITY CHOLINE TRANSPORT PROTEIN"/>
    <property type="match status" value="1"/>
</dbReference>
<feature type="transmembrane region" description="Helical" evidence="8">
    <location>
        <begin position="17"/>
        <end position="35"/>
    </location>
</feature>
<keyword evidence="3" id="KW-0813">Transport</keyword>
<feature type="transmembrane region" description="Helical" evidence="8">
    <location>
        <begin position="412"/>
        <end position="434"/>
    </location>
</feature>
<feature type="transmembrane region" description="Helical" evidence="8">
    <location>
        <begin position="353"/>
        <end position="372"/>
    </location>
</feature>
<gene>
    <name evidence="9" type="ORF">NX722_27930</name>
</gene>
<feature type="transmembrane region" description="Helical" evidence="8">
    <location>
        <begin position="269"/>
        <end position="289"/>
    </location>
</feature>
<dbReference type="Pfam" id="PF02028">
    <property type="entry name" value="BCCT"/>
    <property type="match status" value="1"/>
</dbReference>
<evidence type="ECO:0000256" key="4">
    <source>
        <dbReference type="ARBA" id="ARBA00022475"/>
    </source>
</evidence>
<protein>
    <submittedName>
        <fullName evidence="9">BCCT family transporter</fullName>
    </submittedName>
</protein>
<proteinExistence type="inferred from homology"/>
<feature type="transmembrane region" description="Helical" evidence="8">
    <location>
        <begin position="153"/>
        <end position="170"/>
    </location>
</feature>
<evidence type="ECO:0000256" key="3">
    <source>
        <dbReference type="ARBA" id="ARBA00022448"/>
    </source>
</evidence>
<name>A0ABT3N430_9GAMM</name>
<comment type="subcellular location">
    <subcellularLocation>
        <location evidence="1">Cell membrane</location>
        <topology evidence="1">Multi-pass membrane protein</topology>
    </subcellularLocation>
</comment>
<evidence type="ECO:0000313" key="10">
    <source>
        <dbReference type="Proteomes" id="UP001209854"/>
    </source>
</evidence>
<feature type="transmembrane region" description="Helical" evidence="8">
    <location>
        <begin position="95"/>
        <end position="121"/>
    </location>
</feature>